<keyword evidence="6" id="KW-0813">Transport</keyword>
<dbReference type="InterPro" id="IPR047857">
    <property type="entry name" value="Snurportin1_C"/>
</dbReference>
<protein>
    <recommendedName>
        <fullName evidence="5">Snurportin-1</fullName>
    </recommendedName>
</protein>
<feature type="domain" description="Snurportin-1 m3G cap-binding" evidence="10">
    <location>
        <begin position="84"/>
        <end position="119"/>
    </location>
</feature>
<dbReference type="GO" id="GO:0005634">
    <property type="term" value="C:nucleus"/>
    <property type="evidence" value="ECO:0007669"/>
    <property type="project" value="UniProtKB-SubCell"/>
</dbReference>
<name>A0A5E4R2B4_9NEOP</name>
<keyword evidence="7" id="KW-0963">Cytoplasm</keyword>
<keyword evidence="12" id="KW-1185">Reference proteome</keyword>
<evidence type="ECO:0000256" key="1">
    <source>
        <dbReference type="ARBA" id="ARBA00003975"/>
    </source>
</evidence>
<dbReference type="Gene3D" id="3.30.470.30">
    <property type="entry name" value="DNA ligase/mRNA capping enzyme"/>
    <property type="match status" value="1"/>
</dbReference>
<comment type="subcellular location">
    <subcellularLocation>
        <location evidence="3">Cytoplasm</location>
    </subcellularLocation>
    <subcellularLocation>
        <location evidence="2">Nucleus</location>
    </subcellularLocation>
</comment>
<dbReference type="EMBL" id="FZQP02006827">
    <property type="protein sequence ID" value="VVD04113.1"/>
    <property type="molecule type" value="Genomic_DNA"/>
</dbReference>
<evidence type="ECO:0000256" key="3">
    <source>
        <dbReference type="ARBA" id="ARBA00004496"/>
    </source>
</evidence>
<dbReference type="Pfam" id="PF21974">
    <property type="entry name" value="SPN1_m3Gcap_bd"/>
    <property type="match status" value="1"/>
</dbReference>
<evidence type="ECO:0000256" key="7">
    <source>
        <dbReference type="ARBA" id="ARBA00022490"/>
    </source>
</evidence>
<dbReference type="Proteomes" id="UP000324832">
    <property type="component" value="Unassembled WGS sequence"/>
</dbReference>
<evidence type="ECO:0000256" key="9">
    <source>
        <dbReference type="ARBA" id="ARBA00023242"/>
    </source>
</evidence>
<dbReference type="PANTHER" id="PTHR13403:SF6">
    <property type="entry name" value="SNURPORTIN-1"/>
    <property type="match status" value="1"/>
</dbReference>
<evidence type="ECO:0000256" key="2">
    <source>
        <dbReference type="ARBA" id="ARBA00004123"/>
    </source>
</evidence>
<sequence>MEQDLGGLENALLKLEATETSESGQYNHQELYKNRGKYGSQEERRKELLDFQKRTNFLNHIVKYRPNKYVAGFHKAPNSYKNVLMLSEWLIEKPEDFEENWLITPCPKSIRVLVVAIQEVVLEQE</sequence>
<keyword evidence="9" id="KW-0539">Nucleus</keyword>
<comment type="function">
    <text evidence="1">Functions as an U snRNP-specific nuclear import adapter. Involved in the trimethylguanosine (m3G)-cap-dependent nuclear import of U snRNPs. Binds specifically to the terminal m3G-cap U snRNAs.</text>
</comment>
<keyword evidence="8" id="KW-0694">RNA-binding</keyword>
<evidence type="ECO:0000313" key="11">
    <source>
        <dbReference type="EMBL" id="VVD04113.1"/>
    </source>
</evidence>
<gene>
    <name evidence="11" type="ORF">LSINAPIS_LOCUS13940</name>
</gene>
<dbReference type="GO" id="GO:0061015">
    <property type="term" value="P:snRNA import into nucleus"/>
    <property type="evidence" value="ECO:0007669"/>
    <property type="project" value="InterPro"/>
</dbReference>
<evidence type="ECO:0000256" key="8">
    <source>
        <dbReference type="ARBA" id="ARBA00022884"/>
    </source>
</evidence>
<evidence type="ECO:0000256" key="5">
    <source>
        <dbReference type="ARBA" id="ARBA00016034"/>
    </source>
</evidence>
<proteinExistence type="inferred from homology"/>
<dbReference type="InterPro" id="IPR017336">
    <property type="entry name" value="Snurportin-1"/>
</dbReference>
<dbReference type="PANTHER" id="PTHR13403">
    <property type="entry name" value="SNURPORTIN1 RNUT1 PROTEIN RNA, U TRANSPORTER 1"/>
    <property type="match status" value="1"/>
</dbReference>
<evidence type="ECO:0000256" key="4">
    <source>
        <dbReference type="ARBA" id="ARBA00007540"/>
    </source>
</evidence>
<dbReference type="GO" id="GO:0005737">
    <property type="term" value="C:cytoplasm"/>
    <property type="evidence" value="ECO:0007669"/>
    <property type="project" value="UniProtKB-SubCell"/>
</dbReference>
<evidence type="ECO:0000256" key="6">
    <source>
        <dbReference type="ARBA" id="ARBA00022448"/>
    </source>
</evidence>
<reference evidence="11 12" key="1">
    <citation type="submission" date="2017-07" db="EMBL/GenBank/DDBJ databases">
        <authorList>
            <person name="Talla V."/>
            <person name="Backstrom N."/>
        </authorList>
    </citation>
    <scope>NUCLEOTIDE SEQUENCE [LARGE SCALE GENOMIC DNA]</scope>
</reference>
<evidence type="ECO:0000313" key="12">
    <source>
        <dbReference type="Proteomes" id="UP000324832"/>
    </source>
</evidence>
<evidence type="ECO:0000259" key="10">
    <source>
        <dbReference type="Pfam" id="PF21974"/>
    </source>
</evidence>
<organism evidence="11 12">
    <name type="scientific">Leptidea sinapis</name>
    <dbReference type="NCBI Taxonomy" id="189913"/>
    <lineage>
        <taxon>Eukaryota</taxon>
        <taxon>Metazoa</taxon>
        <taxon>Ecdysozoa</taxon>
        <taxon>Arthropoda</taxon>
        <taxon>Hexapoda</taxon>
        <taxon>Insecta</taxon>
        <taxon>Pterygota</taxon>
        <taxon>Neoptera</taxon>
        <taxon>Endopterygota</taxon>
        <taxon>Lepidoptera</taxon>
        <taxon>Glossata</taxon>
        <taxon>Ditrysia</taxon>
        <taxon>Papilionoidea</taxon>
        <taxon>Pieridae</taxon>
        <taxon>Dismorphiinae</taxon>
        <taxon>Leptidea</taxon>
    </lineage>
</organism>
<dbReference type="AlphaFoldDB" id="A0A5E4R2B4"/>
<comment type="similarity">
    <text evidence="4">Belongs to the snurportin family.</text>
</comment>
<dbReference type="GO" id="GO:0003723">
    <property type="term" value="F:RNA binding"/>
    <property type="evidence" value="ECO:0007669"/>
    <property type="project" value="UniProtKB-KW"/>
</dbReference>
<accession>A0A5E4R2B4</accession>